<dbReference type="OrthoDB" id="5097516at2759"/>
<evidence type="ECO:0000256" key="2">
    <source>
        <dbReference type="ARBA" id="ARBA00012513"/>
    </source>
</evidence>
<evidence type="ECO:0000256" key="7">
    <source>
        <dbReference type="SAM" id="MobiDB-lite"/>
    </source>
</evidence>
<feature type="region of interest" description="Disordered" evidence="7">
    <location>
        <begin position="779"/>
        <end position="799"/>
    </location>
</feature>
<evidence type="ECO:0000259" key="9">
    <source>
        <dbReference type="PROSITE" id="PS50011"/>
    </source>
</evidence>
<dbReference type="Gene3D" id="1.10.510.10">
    <property type="entry name" value="Transferase(Phosphotransferase) domain 1"/>
    <property type="match status" value="1"/>
</dbReference>
<dbReference type="PANTHER" id="PTHR44167:SF24">
    <property type="entry name" value="SERINE_THREONINE-PROTEIN KINASE CHK2"/>
    <property type="match status" value="1"/>
</dbReference>
<reference evidence="10" key="1">
    <citation type="journal article" date="2021" name="Nat. Commun.">
        <title>Genetic determinants of endophytism in the Arabidopsis root mycobiome.</title>
        <authorList>
            <person name="Mesny F."/>
            <person name="Miyauchi S."/>
            <person name="Thiergart T."/>
            <person name="Pickel B."/>
            <person name="Atanasova L."/>
            <person name="Karlsson M."/>
            <person name="Huettel B."/>
            <person name="Barry K.W."/>
            <person name="Haridas S."/>
            <person name="Chen C."/>
            <person name="Bauer D."/>
            <person name="Andreopoulos W."/>
            <person name="Pangilinan J."/>
            <person name="LaButti K."/>
            <person name="Riley R."/>
            <person name="Lipzen A."/>
            <person name="Clum A."/>
            <person name="Drula E."/>
            <person name="Henrissat B."/>
            <person name="Kohler A."/>
            <person name="Grigoriev I.V."/>
            <person name="Martin F.M."/>
            <person name="Hacquard S."/>
        </authorList>
    </citation>
    <scope>NUCLEOTIDE SEQUENCE</scope>
    <source>
        <strain evidence="10">MPI-CAGE-AT-0021</strain>
    </source>
</reference>
<comment type="catalytic activity">
    <reaction evidence="5">
        <text>L-threonyl-[protein] + ATP = O-phospho-L-threonyl-[protein] + ADP + H(+)</text>
        <dbReference type="Rhea" id="RHEA:46608"/>
        <dbReference type="Rhea" id="RHEA-COMP:11060"/>
        <dbReference type="Rhea" id="RHEA-COMP:11605"/>
        <dbReference type="ChEBI" id="CHEBI:15378"/>
        <dbReference type="ChEBI" id="CHEBI:30013"/>
        <dbReference type="ChEBI" id="CHEBI:30616"/>
        <dbReference type="ChEBI" id="CHEBI:61977"/>
        <dbReference type="ChEBI" id="CHEBI:456216"/>
        <dbReference type="EC" id="2.7.11.1"/>
    </reaction>
</comment>
<protein>
    <recommendedName>
        <fullName evidence="2">non-specific serine/threonine protein kinase</fullName>
        <ecNumber evidence="2">2.7.11.1</ecNumber>
    </recommendedName>
</protein>
<dbReference type="PROSITE" id="PS00108">
    <property type="entry name" value="PROTEIN_KINASE_ST"/>
    <property type="match status" value="1"/>
</dbReference>
<feature type="region of interest" description="Disordered" evidence="7">
    <location>
        <begin position="1585"/>
        <end position="1669"/>
    </location>
</feature>
<keyword evidence="4" id="KW-0418">Kinase</keyword>
<evidence type="ECO:0000313" key="11">
    <source>
        <dbReference type="Proteomes" id="UP000717696"/>
    </source>
</evidence>
<comment type="similarity">
    <text evidence="1">Belongs to the protein kinase superfamily. CAMK Ser/Thr protein kinase family. CHEK2 subfamily.</text>
</comment>
<dbReference type="GO" id="GO:0005737">
    <property type="term" value="C:cytoplasm"/>
    <property type="evidence" value="ECO:0007669"/>
    <property type="project" value="TreeGrafter"/>
</dbReference>
<dbReference type="Proteomes" id="UP000717696">
    <property type="component" value="Unassembled WGS sequence"/>
</dbReference>
<feature type="domain" description="Protein kinase" evidence="9">
    <location>
        <begin position="309"/>
        <end position="591"/>
    </location>
</feature>
<dbReference type="Pfam" id="PF00498">
    <property type="entry name" value="FHA"/>
    <property type="match status" value="1"/>
</dbReference>
<feature type="region of interest" description="Disordered" evidence="7">
    <location>
        <begin position="81"/>
        <end position="106"/>
    </location>
</feature>
<feature type="compositionally biased region" description="Basic and acidic residues" evidence="7">
    <location>
        <begin position="1586"/>
        <end position="1597"/>
    </location>
</feature>
<evidence type="ECO:0000256" key="4">
    <source>
        <dbReference type="ARBA" id="ARBA00022777"/>
    </source>
</evidence>
<evidence type="ECO:0000256" key="3">
    <source>
        <dbReference type="ARBA" id="ARBA00022527"/>
    </source>
</evidence>
<feature type="region of interest" description="Disordered" evidence="7">
    <location>
        <begin position="1"/>
        <end position="30"/>
    </location>
</feature>
<dbReference type="InterPro" id="IPR000719">
    <property type="entry name" value="Prot_kinase_dom"/>
</dbReference>
<dbReference type="SUPFAM" id="SSF49879">
    <property type="entry name" value="SMAD/FHA domain"/>
    <property type="match status" value="1"/>
</dbReference>
<keyword evidence="4" id="KW-0808">Transferase</keyword>
<dbReference type="GO" id="GO:0005524">
    <property type="term" value="F:ATP binding"/>
    <property type="evidence" value="ECO:0007669"/>
    <property type="project" value="InterPro"/>
</dbReference>
<dbReference type="SUPFAM" id="SSF56112">
    <property type="entry name" value="Protein kinase-like (PK-like)"/>
    <property type="match status" value="1"/>
</dbReference>
<evidence type="ECO:0000256" key="1">
    <source>
        <dbReference type="ARBA" id="ARBA00005575"/>
    </source>
</evidence>
<dbReference type="PANTHER" id="PTHR44167">
    <property type="entry name" value="OVARIAN-SPECIFIC SERINE/THREONINE-PROTEIN KINASE LOK-RELATED"/>
    <property type="match status" value="1"/>
</dbReference>
<dbReference type="GO" id="GO:0005634">
    <property type="term" value="C:nucleus"/>
    <property type="evidence" value="ECO:0007669"/>
    <property type="project" value="TreeGrafter"/>
</dbReference>
<dbReference type="Pfam" id="PF00069">
    <property type="entry name" value="Pkinase"/>
    <property type="match status" value="1"/>
</dbReference>
<feature type="region of interest" description="Disordered" evidence="7">
    <location>
        <begin position="612"/>
        <end position="634"/>
    </location>
</feature>
<dbReference type="EMBL" id="JAGMUU010000002">
    <property type="protein sequence ID" value="KAH7160482.1"/>
    <property type="molecule type" value="Genomic_DNA"/>
</dbReference>
<evidence type="ECO:0000259" key="8">
    <source>
        <dbReference type="PROSITE" id="PS50006"/>
    </source>
</evidence>
<gene>
    <name evidence="10" type="ORF">B0J13DRAFT_128129</name>
</gene>
<dbReference type="PROSITE" id="PS50011">
    <property type="entry name" value="PROTEIN_KINASE_DOM"/>
    <property type="match status" value="1"/>
</dbReference>
<sequence length="1669" mass="185582">MSADRPTSQPLATPPSVFNRANQKWQQDRDFPGDITSTICVLQPTSDTACLEVQRLFDKSSPHVFIKDAAFDLNFLFNQDSPQETDKNDGTKLQPPLTLHDQSSSKNDSSEYAILLRLTTKPKNPTVGFTFGRHAGHCDVALVNDPLRRVSNMHFSIYVNEDGTAMIEDHSTNGTVVGNQFLNAKPRTRGESDPPLTKLALSSGMIIHIILRASASDMTFLVGLPKRDEAQKEVFAQNVKNYFIQHNIEHQIETRSTGHSSGVNLSLVSKLKAPGRLESATGLDFSGRGKNAIVPAMYDNRPWNGSGKYFVKDRVGQGASTTVHKVTSRFDGQYYVAKEIDKWRFTKNGTLDRKFYEAEVLKQLHHPNLVQYIEQFEWEERTQVFIMEYIPGRSLRDIVSLGHMSEATVRSVSKQLLSAVSYLHDRSIIHRDIKPDNIIVKSFDPVEVKLIDFGLSTITDTDEAFLQTFCGTLLYCAPEIYTEYAEYNESGVRRTRMMHLKSHKSRYSYPADIWSLGGTLFHTMTGSPPFPVEQGSSYTELLHNIMAIGLDTLPLRLIGVSEQAVDFLSRMLRNRPEARATLTELESHPWLVASKSTSRVEAPAPVYERMNEESIGVSSHSAPSPRGDGVDKESHSGKYFFGSSKEILKPTPTNPHSQSKWYDAEVSQAGESSKLDSGFVSRESIMFTQDHDIDSESIYSLDSVLPASKTGFIDEFSIHLASDIQKLVLEAQLPGLLDELLPSLLKTFAWKLHGESSNRSEREVSVFLHKHRGSVIDSLCSTPGPARSGKSSNTDGGDDDQTLRQFFSMPISEIGNWVSSLEGVTEMDIDVLNLPENYSTGADVSRSLPNLDGYKQFIESSQAYQWLLLRIKGYSQMDRSSLSLMLDIGLSIRNHLLSFPPLRKVSRHKAPVSVEMSFSLDWDLNQFILDQEYPGAPEDIFDRIICLTGTSQQAQAMTVSEYMEQTWPAANGAIRLLMKKHLSSPNGDGWVVELPKGSFLRATKDLASMCIVAKGQVDFLSDVGEQLGWLGSALRPSPLAEGIITCSPRLSFFQTQQQSSEACSSNVLASVRINFSMKPVDSPNSTSTGFCWVNMFRNPVLVTGYPTAQRTDPNTGVELSLSAMVELVLSRQFVSLDGNIFLKSFCSLLVATAVTVDVVLWHFLFNPTGERISYCDARLEDLSNETCQGLTLRDIEARRHVVGWCFNVKEYSGSPQAVFNIHPSSLPPPPKSMVIDKLYVEGGSNLIGGLSISIGKRDKPVYLQRAKSYSGLIDWISVQPLVFYDVEDQRAWLVDGASALLHLVRASIEQDRSRPAYRSKWRFNGTIEGNQSPIGNTTAVEVLSNFDNLNLPLYIDDIRPNQHGQLVEIPYYFRDRVQEIMQDVQVLVDYQAQIAAQDGYWFRQSSKMLAKSLVGFDFWDIAKPSGPIQQRAHYLRTAGHGWIDYVRSVKATTIFGKNFGDLLQVEDPNLLCANWKSVPTGMDYMGASIATLKTIQTARTGLALSPGHITPDIVWSSRYQLFSQCGCLQSQPELTTLHVDPVQLLLPKGQKIHLSVPKLCLDITLKDLNDKGAVVFGHTPYRIGPKQKEAKSTEQEQRAATLQPGFSSTASPSSRSNSDVTEGGISLMSISSAPAEPSSGDADSLGKTGSSPDTKRRKRSFFSVFRPQG</sequence>
<comment type="catalytic activity">
    <reaction evidence="6">
        <text>L-seryl-[protein] + ATP = O-phospho-L-seryl-[protein] + ADP + H(+)</text>
        <dbReference type="Rhea" id="RHEA:17989"/>
        <dbReference type="Rhea" id="RHEA-COMP:9863"/>
        <dbReference type="Rhea" id="RHEA-COMP:11604"/>
        <dbReference type="ChEBI" id="CHEBI:15378"/>
        <dbReference type="ChEBI" id="CHEBI:29999"/>
        <dbReference type="ChEBI" id="CHEBI:30616"/>
        <dbReference type="ChEBI" id="CHEBI:83421"/>
        <dbReference type="ChEBI" id="CHEBI:456216"/>
        <dbReference type="EC" id="2.7.11.1"/>
    </reaction>
</comment>
<comment type="caution">
    <text evidence="10">The sequence shown here is derived from an EMBL/GenBank/DDBJ whole genome shotgun (WGS) entry which is preliminary data.</text>
</comment>
<dbReference type="SMART" id="SM00220">
    <property type="entry name" value="S_TKc"/>
    <property type="match status" value="1"/>
</dbReference>
<accession>A0A9P9FEQ6</accession>
<dbReference type="InterPro" id="IPR011009">
    <property type="entry name" value="Kinase-like_dom_sf"/>
</dbReference>
<evidence type="ECO:0000313" key="10">
    <source>
        <dbReference type="EMBL" id="KAH7160482.1"/>
    </source>
</evidence>
<keyword evidence="11" id="KW-1185">Reference proteome</keyword>
<feature type="domain" description="FHA" evidence="8">
    <location>
        <begin position="129"/>
        <end position="182"/>
    </location>
</feature>
<name>A0A9P9FEQ6_9HYPO</name>
<dbReference type="SMART" id="SM00240">
    <property type="entry name" value="FHA"/>
    <property type="match status" value="1"/>
</dbReference>
<dbReference type="GO" id="GO:0004674">
    <property type="term" value="F:protein serine/threonine kinase activity"/>
    <property type="evidence" value="ECO:0007669"/>
    <property type="project" value="UniProtKB-KW"/>
</dbReference>
<feature type="compositionally biased region" description="Low complexity" evidence="7">
    <location>
        <begin position="1607"/>
        <end position="1618"/>
    </location>
</feature>
<dbReference type="EC" id="2.7.11.1" evidence="2"/>
<dbReference type="GO" id="GO:0051598">
    <property type="term" value="P:meiotic recombination checkpoint signaling"/>
    <property type="evidence" value="ECO:0007669"/>
    <property type="project" value="TreeGrafter"/>
</dbReference>
<dbReference type="Gene3D" id="2.60.200.20">
    <property type="match status" value="1"/>
</dbReference>
<dbReference type="InterPro" id="IPR000253">
    <property type="entry name" value="FHA_dom"/>
</dbReference>
<proteinExistence type="inferred from homology"/>
<evidence type="ECO:0000256" key="6">
    <source>
        <dbReference type="ARBA" id="ARBA00048679"/>
    </source>
</evidence>
<feature type="compositionally biased region" description="Polar residues" evidence="7">
    <location>
        <begin position="1"/>
        <end position="11"/>
    </location>
</feature>
<keyword evidence="3" id="KW-0723">Serine/threonine-protein kinase</keyword>
<dbReference type="InterPro" id="IPR008271">
    <property type="entry name" value="Ser/Thr_kinase_AS"/>
</dbReference>
<dbReference type="PROSITE" id="PS50006">
    <property type="entry name" value="FHA_DOMAIN"/>
    <property type="match status" value="1"/>
</dbReference>
<evidence type="ECO:0000256" key="5">
    <source>
        <dbReference type="ARBA" id="ARBA00047899"/>
    </source>
</evidence>
<organism evidence="10 11">
    <name type="scientific">Dactylonectria estremocensis</name>
    <dbReference type="NCBI Taxonomy" id="1079267"/>
    <lineage>
        <taxon>Eukaryota</taxon>
        <taxon>Fungi</taxon>
        <taxon>Dikarya</taxon>
        <taxon>Ascomycota</taxon>
        <taxon>Pezizomycotina</taxon>
        <taxon>Sordariomycetes</taxon>
        <taxon>Hypocreomycetidae</taxon>
        <taxon>Hypocreales</taxon>
        <taxon>Nectriaceae</taxon>
        <taxon>Dactylonectria</taxon>
    </lineage>
</organism>
<dbReference type="InterPro" id="IPR008984">
    <property type="entry name" value="SMAD_FHA_dom_sf"/>
</dbReference>